<feature type="compositionally biased region" description="Polar residues" evidence="7">
    <location>
        <begin position="20"/>
        <end position="30"/>
    </location>
</feature>
<protein>
    <submittedName>
        <fullName evidence="10">Saccharopine dehydrogenase-domain-containing protein</fullName>
    </submittedName>
</protein>
<dbReference type="SUPFAM" id="SSF51735">
    <property type="entry name" value="NAD(P)-binding Rossmann-fold domains"/>
    <property type="match status" value="1"/>
</dbReference>
<evidence type="ECO:0000313" key="11">
    <source>
        <dbReference type="Proteomes" id="UP001448207"/>
    </source>
</evidence>
<evidence type="ECO:0000313" key="10">
    <source>
        <dbReference type="EMBL" id="KAL0082013.1"/>
    </source>
</evidence>
<dbReference type="PANTHER" id="PTHR11133">
    <property type="entry name" value="SACCHAROPINE DEHYDROGENASE"/>
    <property type="match status" value="1"/>
</dbReference>
<evidence type="ECO:0000259" key="9">
    <source>
        <dbReference type="SMART" id="SM01003"/>
    </source>
</evidence>
<evidence type="ECO:0000256" key="5">
    <source>
        <dbReference type="ARBA" id="ARBA00023268"/>
    </source>
</evidence>
<evidence type="ECO:0000256" key="6">
    <source>
        <dbReference type="ARBA" id="ARBA00025744"/>
    </source>
</evidence>
<dbReference type="PANTHER" id="PTHR11133:SF22">
    <property type="entry name" value="ALPHA-AMINOADIPIC SEMIALDEHYDE SYNTHASE, MITOCHONDRIAL"/>
    <property type="match status" value="1"/>
</dbReference>
<evidence type="ECO:0000256" key="7">
    <source>
        <dbReference type="SAM" id="MobiDB-lite"/>
    </source>
</evidence>
<sequence>MVSRMASVAYRGMLLNTSRGLKSNASQTGPRSVGLRREDKSRWERRAALTPATVEQLICDTGSRIYVQPSTKRIFSDEAYRKAGATITEDISEADIILGIKEVPEEALIANKTYLFFSHSHKGNQKNMSMLKNILEKDIRLIDYELMKDSSGKRLVAFGQFAGNAGMVDSLHGMGHRFLGMGYSTPFMYLAMAHGYKSLQDARQAVGAMGAMIEEQGTPKDFGPLVFGFTGAGNVAHGALDVFRELPHEFVAAEDLPLLVKDKNPNLNKLYATHLAIPDYIQHRDGSPCTDPNDYLSNPSGYQSVFHQKVAPFVNTVVTGGYWDDRYPRLLTNSQLKELQIQQQLGHIPRGKMMTLADIVCDVKGAFESLSHSTNIDNGFFYYDAINNIEHENAEEAGMQIMGVDILPAELPIESSQHFSNVLYPHLKELVTSNAIKLSELSATLANATIADKGKLTKEYKGLEGKLPLQSKSFQASSANNSGPAQLKTVLLLGSGMVAGPLVEHLLKRPDVRVVVASNMANEAKALVANHDRAESVGLDISNGSQLSGLVSKADVVVSFVPAFLHPKVAKVCIQERKHMVTASYVSEEMQELDDLAKKAGVLIMNEVGLDPGIDHMSAMKIIDESKRRGSKIRSFISWCGGLPAPEASNVPLGYKFSWSPRGVLTASGNTATYWTGGKRFTIPGESLLRQHFPAVRTSYKGFVFEGLANRDSLSYVDTYGLGDLSDMDTMFRGTLRYQGYSDVLYGFKKLGFLDQTSQLSKCTSWDGYFNQILNAGQTQDRTDAMVLKLGLPKDHPMVEKVLDAMQALSSPQMNQVQFPQNVSPLDAFSVLLAHQLQYLPGERDMVAMHHEFGIEHSSGKKETVTSTLIHYGNDHHTAMAKTVGLPAAMTTELVLDNKIPERGILRPTSSHVYLPVLDQLEHVGVQFVESVQASHPIRLDGTGSGAWD</sequence>
<dbReference type="InterPro" id="IPR032095">
    <property type="entry name" value="Sacchrp_dh-like_C"/>
</dbReference>
<dbReference type="Pfam" id="PF05222">
    <property type="entry name" value="AlaDh_PNT_N"/>
    <property type="match status" value="1"/>
</dbReference>
<dbReference type="InterPro" id="IPR051168">
    <property type="entry name" value="AASS"/>
</dbReference>
<evidence type="ECO:0000256" key="4">
    <source>
        <dbReference type="ARBA" id="ARBA00023154"/>
    </source>
</evidence>
<feature type="domain" description="Alanine dehydrogenase/pyridine nucleotide transhydrogenase NAD(H)-binding" evidence="8">
    <location>
        <begin position="202"/>
        <end position="403"/>
    </location>
</feature>
<dbReference type="Gene3D" id="3.30.360.10">
    <property type="entry name" value="Dihydrodipicolinate Reductase, domain 2"/>
    <property type="match status" value="1"/>
</dbReference>
<dbReference type="EMBL" id="JBCLYO010000016">
    <property type="protein sequence ID" value="KAL0082013.1"/>
    <property type="molecule type" value="Genomic_DNA"/>
</dbReference>
<proteinExistence type="inferred from homology"/>
<dbReference type="Pfam" id="PF16653">
    <property type="entry name" value="Sacchrp_dh_C"/>
    <property type="match status" value="1"/>
</dbReference>
<dbReference type="Proteomes" id="UP001448207">
    <property type="component" value="Unassembled WGS sequence"/>
</dbReference>
<gene>
    <name evidence="10" type="ORF">J3Q64DRAFT_1754544</name>
</gene>
<dbReference type="SMART" id="SM01003">
    <property type="entry name" value="AlaDh_PNT_N"/>
    <property type="match status" value="1"/>
</dbReference>
<dbReference type="InterPro" id="IPR007698">
    <property type="entry name" value="AlaDH/PNT_NAD(H)-bd"/>
</dbReference>
<keyword evidence="4" id="KW-0457">Lysine biosynthesis</keyword>
<keyword evidence="4" id="KW-0028">Amino-acid biosynthesis</keyword>
<dbReference type="Gene3D" id="1.10.1870.10">
    <property type="entry name" value="Domain 3, Saccharopine reductase"/>
    <property type="match status" value="1"/>
</dbReference>
<dbReference type="InterPro" id="IPR005097">
    <property type="entry name" value="Sacchrp_dh_NADP-bd"/>
</dbReference>
<dbReference type="Gene3D" id="3.40.50.720">
    <property type="entry name" value="NAD(P)-binding Rossmann-like Domain"/>
    <property type="match status" value="2"/>
</dbReference>
<dbReference type="InterPro" id="IPR036291">
    <property type="entry name" value="NAD(P)-bd_dom_sf"/>
</dbReference>
<dbReference type="InterPro" id="IPR007886">
    <property type="entry name" value="AlaDH/PNT_N"/>
</dbReference>
<reference evidence="10 11" key="1">
    <citation type="submission" date="2024-04" db="EMBL/GenBank/DDBJ databases">
        <title>Symmetric and asymmetric DNA N6-adenine methylation regulates different biological responses in Mucorales.</title>
        <authorList>
            <consortium name="Lawrence Berkeley National Laboratory"/>
            <person name="Lax C."/>
            <person name="Mondo S.J."/>
            <person name="Osorio-Concepcion M."/>
            <person name="Muszewska A."/>
            <person name="Corrochano-Luque M."/>
            <person name="Gutierrez G."/>
            <person name="Riley R."/>
            <person name="Lipzen A."/>
            <person name="Guo J."/>
            <person name="Hundley H."/>
            <person name="Amirebrahimi M."/>
            <person name="Ng V."/>
            <person name="Lorenzo-Gutierrez D."/>
            <person name="Binder U."/>
            <person name="Yang J."/>
            <person name="Song Y."/>
            <person name="Canovas D."/>
            <person name="Navarro E."/>
            <person name="Freitag M."/>
            <person name="Gabaldon T."/>
            <person name="Grigoriev I.V."/>
            <person name="Corrochano L.M."/>
            <person name="Nicolas F.E."/>
            <person name="Garre V."/>
        </authorList>
    </citation>
    <scope>NUCLEOTIDE SEQUENCE [LARGE SCALE GENOMIC DNA]</scope>
    <source>
        <strain evidence="10 11">L51</strain>
    </source>
</reference>
<dbReference type="Pfam" id="PF03435">
    <property type="entry name" value="Sacchrp_dh_NADP"/>
    <property type="match status" value="1"/>
</dbReference>
<feature type="domain" description="Alanine dehydrogenase/pyridine nucleotide transhydrogenase N-terminal" evidence="9">
    <location>
        <begin position="34"/>
        <end position="165"/>
    </location>
</feature>
<comment type="pathway">
    <text evidence="1">Amino-acid degradation; L-lysine degradation via saccharopine pathway; glutaryl-CoA from L-lysine: step 1/6.</text>
</comment>
<organism evidence="10 11">
    <name type="scientific">Phycomyces blakesleeanus</name>
    <dbReference type="NCBI Taxonomy" id="4837"/>
    <lineage>
        <taxon>Eukaryota</taxon>
        <taxon>Fungi</taxon>
        <taxon>Fungi incertae sedis</taxon>
        <taxon>Mucoromycota</taxon>
        <taxon>Mucoromycotina</taxon>
        <taxon>Mucoromycetes</taxon>
        <taxon>Mucorales</taxon>
        <taxon>Phycomycetaceae</taxon>
        <taxon>Phycomyces</taxon>
    </lineage>
</organism>
<feature type="region of interest" description="Disordered" evidence="7">
    <location>
        <begin position="20"/>
        <end position="40"/>
    </location>
</feature>
<dbReference type="SMART" id="SM01002">
    <property type="entry name" value="AlaDh_PNT_C"/>
    <property type="match status" value="1"/>
</dbReference>
<evidence type="ECO:0000256" key="1">
    <source>
        <dbReference type="ARBA" id="ARBA00004682"/>
    </source>
</evidence>
<dbReference type="SUPFAM" id="SSF52283">
    <property type="entry name" value="Formate/glycerate dehydrogenase catalytic domain-like"/>
    <property type="match status" value="1"/>
</dbReference>
<keyword evidence="3" id="KW-0560">Oxidoreductase</keyword>
<evidence type="ECO:0000256" key="2">
    <source>
        <dbReference type="ARBA" id="ARBA00004720"/>
    </source>
</evidence>
<comment type="similarity">
    <text evidence="6">In the C-terminal section; belongs to the saccharopine dehydrogenase family.</text>
</comment>
<dbReference type="CDD" id="cd12189">
    <property type="entry name" value="LKR_SDH_like"/>
    <property type="match status" value="1"/>
</dbReference>
<accession>A0ABR3ATG2</accession>
<comment type="pathway">
    <text evidence="2">Amino-acid degradation; L-lysine degradation via saccharopine pathway; glutaryl-CoA from L-lysine: step 2/6.</text>
</comment>
<name>A0ABR3ATG2_PHYBL</name>
<evidence type="ECO:0000256" key="3">
    <source>
        <dbReference type="ARBA" id="ARBA00023002"/>
    </source>
</evidence>
<comment type="caution">
    <text evidence="10">The sequence shown here is derived from an EMBL/GenBank/DDBJ whole genome shotgun (WGS) entry which is preliminary data.</text>
</comment>
<keyword evidence="11" id="KW-1185">Reference proteome</keyword>
<keyword evidence="5" id="KW-0511">Multifunctional enzyme</keyword>
<evidence type="ECO:0000259" key="8">
    <source>
        <dbReference type="SMART" id="SM01002"/>
    </source>
</evidence>
<dbReference type="SUPFAM" id="SSF55347">
    <property type="entry name" value="Glyceraldehyde-3-phosphate dehydrogenase-like, C-terminal domain"/>
    <property type="match status" value="1"/>
</dbReference>